<evidence type="ECO:0000313" key="2">
    <source>
        <dbReference type="Proteomes" id="UP000767238"/>
    </source>
</evidence>
<protein>
    <recommendedName>
        <fullName evidence="3">F-box domain-containing protein</fullName>
    </recommendedName>
</protein>
<dbReference type="AlphaFoldDB" id="A0A9P8K4I3"/>
<organism evidence="1 2">
    <name type="scientific">Aureobasidium melanogenum</name>
    <name type="common">Aureobasidium pullulans var. melanogenum</name>
    <dbReference type="NCBI Taxonomy" id="46634"/>
    <lineage>
        <taxon>Eukaryota</taxon>
        <taxon>Fungi</taxon>
        <taxon>Dikarya</taxon>
        <taxon>Ascomycota</taxon>
        <taxon>Pezizomycotina</taxon>
        <taxon>Dothideomycetes</taxon>
        <taxon>Dothideomycetidae</taxon>
        <taxon>Dothideales</taxon>
        <taxon>Saccotheciaceae</taxon>
        <taxon>Aureobasidium</taxon>
    </lineage>
</organism>
<comment type="caution">
    <text evidence="1">The sequence shown here is derived from an EMBL/GenBank/DDBJ whole genome shotgun (WGS) entry which is preliminary data.</text>
</comment>
<feature type="non-terminal residue" evidence="1">
    <location>
        <position position="460"/>
    </location>
</feature>
<reference evidence="1" key="2">
    <citation type="submission" date="2021-08" db="EMBL/GenBank/DDBJ databases">
        <authorList>
            <person name="Gostincar C."/>
            <person name="Sun X."/>
            <person name="Song Z."/>
            <person name="Gunde-Cimerman N."/>
        </authorList>
    </citation>
    <scope>NUCLEOTIDE SEQUENCE</scope>
    <source>
        <strain evidence="1">EXF-8016</strain>
    </source>
</reference>
<gene>
    <name evidence="1" type="ORF">KCV03_g8967</name>
</gene>
<evidence type="ECO:0008006" key="3">
    <source>
        <dbReference type="Google" id="ProtNLM"/>
    </source>
</evidence>
<proteinExistence type="predicted"/>
<dbReference type="OrthoDB" id="3923556at2759"/>
<dbReference type="Proteomes" id="UP000767238">
    <property type="component" value="Unassembled WGS sequence"/>
</dbReference>
<name>A0A9P8K4I3_AURME</name>
<accession>A0A9P8K4I3</accession>
<reference evidence="1" key="1">
    <citation type="journal article" date="2021" name="J Fungi (Basel)">
        <title>Virulence traits and population genomics of the black yeast Aureobasidium melanogenum.</title>
        <authorList>
            <person name="Cernosa A."/>
            <person name="Sun X."/>
            <person name="Gostincar C."/>
            <person name="Fang C."/>
            <person name="Gunde-Cimerman N."/>
            <person name="Song Z."/>
        </authorList>
    </citation>
    <scope>NUCLEOTIDE SEQUENCE</scope>
    <source>
        <strain evidence="1">EXF-8016</strain>
    </source>
</reference>
<dbReference type="EMBL" id="JAHFYH010000098">
    <property type="protein sequence ID" value="KAH0213328.1"/>
    <property type="molecule type" value="Genomic_DNA"/>
</dbReference>
<evidence type="ECO:0000313" key="1">
    <source>
        <dbReference type="EMBL" id="KAH0213328.1"/>
    </source>
</evidence>
<sequence length="460" mass="51746">MSSSAKDSQSSDSVAVNTMSAIASSQGSSAVYTPPILKLPVELLRMIFSHCNEDDDFRNTRPDVRLVCQDFELVVAPILAQGWSGCLDLPLNKHSMDGLAGIRPIFASHLKAIRLCTQRLNKIGKIDCSDPELNRGRRQRLVEEQDWSFKEYKENLAWLNERITSHNREAEEQQKYFMSGAALPNLLRALQKLRQCRDRSVSLGVYDLDWRTPCDFENELEHFGVDTAHITNDTSSTLQILASAVSLSDYPVNSIELQLLDQRVQACNIEARDIFWSKLTSVSGFSVRILPGLSCIQEDPEPIVSVFQSDGWHLSMVDHCFDEIDDSVPLTCFHQANYGALHHHIRSKTFKTVTLRNIQARDDFLSSDLNLQSDSVESLDMSDVFFERQSDDNERPPASLAFLPYLKSLRKLQNLTLEKISDDTVSPSYPVQTEKTQWAGQAEIQAGLDALIAKAKAGLH</sequence>